<evidence type="ECO:0000313" key="19">
    <source>
        <dbReference type="EMBL" id="CAG9862927.1"/>
    </source>
</evidence>
<keyword evidence="5" id="KW-0962">Peroxisome biogenesis</keyword>
<dbReference type="InterPro" id="IPR003959">
    <property type="entry name" value="ATPase_AAA_core"/>
</dbReference>
<evidence type="ECO:0000256" key="17">
    <source>
        <dbReference type="ARBA" id="ARBA00064205"/>
    </source>
</evidence>
<dbReference type="GO" id="GO:0016887">
    <property type="term" value="F:ATP hydrolysis activity"/>
    <property type="evidence" value="ECO:0007669"/>
    <property type="project" value="InterPro"/>
</dbReference>
<dbReference type="InterPro" id="IPR029067">
    <property type="entry name" value="CDC48_domain_2-like_sf"/>
</dbReference>
<dbReference type="AlphaFoldDB" id="A0A9N9TQ38"/>
<evidence type="ECO:0000256" key="13">
    <source>
        <dbReference type="ARBA" id="ARBA00032509"/>
    </source>
</evidence>
<gene>
    <name evidence="19" type="ORF">PHYEVI_LOCUS9231</name>
</gene>
<protein>
    <recommendedName>
        <fullName evidence="14">Peroxisomal ATPase PEX1</fullName>
    </recommendedName>
    <alternativeName>
        <fullName evidence="13">Peroxin-1</fullName>
    </alternativeName>
</protein>
<dbReference type="InterPro" id="IPR041569">
    <property type="entry name" value="AAA_lid_3"/>
</dbReference>
<dbReference type="Pfam" id="PF17862">
    <property type="entry name" value="AAA_lid_3"/>
    <property type="match status" value="1"/>
</dbReference>
<reference evidence="19" key="1">
    <citation type="submission" date="2022-01" db="EMBL/GenBank/DDBJ databases">
        <authorList>
            <person name="King R."/>
        </authorList>
    </citation>
    <scope>NUCLEOTIDE SEQUENCE</scope>
</reference>
<dbReference type="InterPro" id="IPR027417">
    <property type="entry name" value="P-loop_NTPase"/>
</dbReference>
<keyword evidence="20" id="KW-1185">Reference proteome</keyword>
<dbReference type="PANTHER" id="PTHR23077:SF12">
    <property type="entry name" value="PEROXISOMAL ATPASE PEX1"/>
    <property type="match status" value="1"/>
</dbReference>
<dbReference type="GO" id="GO:0005829">
    <property type="term" value="C:cytosol"/>
    <property type="evidence" value="ECO:0007669"/>
    <property type="project" value="UniProtKB-SubCell"/>
</dbReference>
<dbReference type="InterPro" id="IPR050168">
    <property type="entry name" value="AAA_ATPase_domain"/>
</dbReference>
<evidence type="ECO:0000259" key="18">
    <source>
        <dbReference type="SMART" id="SM00382"/>
    </source>
</evidence>
<keyword evidence="10" id="KW-0653">Protein transport</keyword>
<dbReference type="FunFam" id="1.10.8.60:FF:000105">
    <property type="entry name" value="PeRoXisome assembly factor"/>
    <property type="match status" value="1"/>
</dbReference>
<dbReference type="SUPFAM" id="SSF54585">
    <property type="entry name" value="Cdc48 domain 2-like"/>
    <property type="match status" value="1"/>
</dbReference>
<comment type="similarity">
    <text evidence="2">Belongs to the AAA ATPase family.</text>
</comment>
<keyword evidence="8" id="KW-0378">Hydrolase</keyword>
<evidence type="ECO:0000256" key="3">
    <source>
        <dbReference type="ARBA" id="ARBA00022448"/>
    </source>
</evidence>
<evidence type="ECO:0000256" key="7">
    <source>
        <dbReference type="ARBA" id="ARBA00022741"/>
    </source>
</evidence>
<dbReference type="InterPro" id="IPR015342">
    <property type="entry name" value="PEX1-N_C-lobe"/>
</dbReference>
<dbReference type="PANTHER" id="PTHR23077">
    <property type="entry name" value="AAA-FAMILY ATPASE"/>
    <property type="match status" value="1"/>
</dbReference>
<keyword evidence="4" id="KW-0963">Cytoplasm</keyword>
<evidence type="ECO:0000256" key="11">
    <source>
        <dbReference type="ARBA" id="ARBA00023136"/>
    </source>
</evidence>
<dbReference type="EMBL" id="OU900099">
    <property type="protein sequence ID" value="CAG9862927.1"/>
    <property type="molecule type" value="Genomic_DNA"/>
</dbReference>
<evidence type="ECO:0000256" key="9">
    <source>
        <dbReference type="ARBA" id="ARBA00022840"/>
    </source>
</evidence>
<evidence type="ECO:0000256" key="1">
    <source>
        <dbReference type="ARBA" id="ARBA00004514"/>
    </source>
</evidence>
<dbReference type="InterPro" id="IPR003593">
    <property type="entry name" value="AAA+_ATPase"/>
</dbReference>
<dbReference type="InterPro" id="IPR003960">
    <property type="entry name" value="ATPase_AAA_CS"/>
</dbReference>
<name>A0A9N9TQ38_PHYSR</name>
<dbReference type="Gene3D" id="3.40.50.300">
    <property type="entry name" value="P-loop containing nucleotide triphosphate hydrolases"/>
    <property type="match status" value="2"/>
</dbReference>
<evidence type="ECO:0000256" key="8">
    <source>
        <dbReference type="ARBA" id="ARBA00022801"/>
    </source>
</evidence>
<dbReference type="GO" id="GO:0005778">
    <property type="term" value="C:peroxisomal membrane"/>
    <property type="evidence" value="ECO:0007669"/>
    <property type="project" value="UniProtKB-SubCell"/>
</dbReference>
<keyword evidence="7" id="KW-0547">Nucleotide-binding</keyword>
<dbReference type="OrthoDB" id="8173462at2759"/>
<evidence type="ECO:0000256" key="14">
    <source>
        <dbReference type="ARBA" id="ARBA00034532"/>
    </source>
</evidence>
<dbReference type="SUPFAM" id="SSF52540">
    <property type="entry name" value="P-loop containing nucleoside triphosphate hydrolases"/>
    <property type="match status" value="2"/>
</dbReference>
<keyword evidence="12" id="KW-0576">Peroxisome</keyword>
<evidence type="ECO:0000256" key="6">
    <source>
        <dbReference type="ARBA" id="ARBA00022737"/>
    </source>
</evidence>
<keyword evidence="6" id="KW-0677">Repeat</keyword>
<feature type="domain" description="AAA+ ATPase" evidence="18">
    <location>
        <begin position="437"/>
        <end position="579"/>
    </location>
</feature>
<dbReference type="GO" id="GO:0016558">
    <property type="term" value="P:protein import into peroxisome matrix"/>
    <property type="evidence" value="ECO:0007669"/>
    <property type="project" value="TreeGrafter"/>
</dbReference>
<dbReference type="Gene3D" id="3.10.330.10">
    <property type="match status" value="1"/>
</dbReference>
<dbReference type="FunFam" id="3.40.50.300:FF:000149">
    <property type="entry name" value="Nuclear valosin-containing protein-like"/>
    <property type="match status" value="1"/>
</dbReference>
<evidence type="ECO:0000256" key="10">
    <source>
        <dbReference type="ARBA" id="ARBA00022927"/>
    </source>
</evidence>
<dbReference type="SMART" id="SM00382">
    <property type="entry name" value="AAA"/>
    <property type="match status" value="2"/>
</dbReference>
<feature type="domain" description="AAA+ ATPase" evidence="18">
    <location>
        <begin position="710"/>
        <end position="846"/>
    </location>
</feature>
<comment type="subunit">
    <text evidence="17">Interacts with PEX6; forming the PEX1-PEX6 AAA ATPase complex, which is composed of a heterohexamer formed by a trimer of PEX1-PEX6 dimers.</text>
</comment>
<dbReference type="Pfam" id="PF00004">
    <property type="entry name" value="AAA"/>
    <property type="match status" value="2"/>
</dbReference>
<accession>A0A9N9TQ38</accession>
<keyword evidence="11" id="KW-0472">Membrane</keyword>
<comment type="catalytic activity">
    <reaction evidence="16">
        <text>ATP + H2O = ADP + phosphate + H(+)</text>
        <dbReference type="Rhea" id="RHEA:13065"/>
        <dbReference type="ChEBI" id="CHEBI:15377"/>
        <dbReference type="ChEBI" id="CHEBI:15378"/>
        <dbReference type="ChEBI" id="CHEBI:30616"/>
        <dbReference type="ChEBI" id="CHEBI:43474"/>
        <dbReference type="ChEBI" id="CHEBI:456216"/>
    </reaction>
    <physiologicalReaction direction="left-to-right" evidence="16">
        <dbReference type="Rhea" id="RHEA:13066"/>
    </physiologicalReaction>
</comment>
<sequence length="961" mass="108431">MFERNLLLKYLSCKDNFLYVNPNLKILKPGTCVRLIDYENNVFYFSIANFSSELEDNCIGISSLLAKTLRIEENVLFRVTEVNSFSSVKSLAIFPVNQNEYEVIESLADNIQQTLLNQIRVVCSGQCFVIWIGNNINATVSVGNINPVSPGAIDFLTEVHIEPITNHNLTTKSLEKGEQNTSNECKFWNIFSNNLPNADSKKLEQFTDCSELIFRVIPFDKLPINQALFNSVPPFTVFLSKAQFPEESKWDLVSTIFSVRLLTSDIFAKDIYIKLMYLEDIEHSNLALHRELYVSQDLLDLLDCDLGSRVIIKPVKTYPIVSEIEISCNKNYNTDVLETFKMFLANDNYSMVLNSNIPIDIGEKVICSLKFLPNESKFCAVDDNLVRNCKYTLKIDNIVKTSKKEKSSNDDSFIHGISNLKQLIESSTELFSNRYEDMENILIIGKPGTGKSTLLKHLAKTLQDYPYFNYVKLVSCKTLKGKTMDSLGKFFSQAFSDLLVHEPSVLVLDDLHIMCENIQGDEASPNYIYFSRISEMLHTFFKSFSPLHKIGILASCESVESLNKNIYSSRGSHLFKNIEEIKDLTKQDRLLTLKHLLRNYEIIDVNFNDFSIKTEGFVIQDLVDFSNKTIFEMYKNDCEDLNRACIKQEHLESALKNTSIISLQNVQLHSPGDKDFSSIGGLHSIKKILMENLLWPGHYPNIFANAPIRLQSGLLLYGPPGSGKTLLAGAAAKECGMRLISVKGPELLSKYIGASEQSVRDIFQKAQSARPCILFFDEFDSLAPKRGHDNTGVTDRVVNQLLTQLDGVEALVGVCVLAATSRPDLLDSALLRPGRLDKQILCALPNEAERLEILKIHSCNLSLDDDVDLSKISVATENYSGADLQSMLYTAHMLTMDYSYENDKVEIGDCKITQNHLEEALKKTKPSLSHKERVKYEKIYKQFQTGSTLGEFKAGSKATLA</sequence>
<keyword evidence="3" id="KW-0813">Transport</keyword>
<evidence type="ECO:0000256" key="4">
    <source>
        <dbReference type="ARBA" id="ARBA00022490"/>
    </source>
</evidence>
<evidence type="ECO:0000256" key="5">
    <source>
        <dbReference type="ARBA" id="ARBA00022593"/>
    </source>
</evidence>
<dbReference type="PROSITE" id="PS00674">
    <property type="entry name" value="AAA"/>
    <property type="match status" value="1"/>
</dbReference>
<organism evidence="19 20">
    <name type="scientific">Phyllotreta striolata</name>
    <name type="common">Striped flea beetle</name>
    <name type="synonym">Crioceris striolata</name>
    <dbReference type="NCBI Taxonomy" id="444603"/>
    <lineage>
        <taxon>Eukaryota</taxon>
        <taxon>Metazoa</taxon>
        <taxon>Ecdysozoa</taxon>
        <taxon>Arthropoda</taxon>
        <taxon>Hexapoda</taxon>
        <taxon>Insecta</taxon>
        <taxon>Pterygota</taxon>
        <taxon>Neoptera</taxon>
        <taxon>Endopterygota</taxon>
        <taxon>Coleoptera</taxon>
        <taxon>Polyphaga</taxon>
        <taxon>Cucujiformia</taxon>
        <taxon>Chrysomeloidea</taxon>
        <taxon>Chrysomelidae</taxon>
        <taxon>Galerucinae</taxon>
        <taxon>Alticini</taxon>
        <taxon>Phyllotreta</taxon>
    </lineage>
</organism>
<dbReference type="Proteomes" id="UP001153712">
    <property type="component" value="Chromosome 6"/>
</dbReference>
<evidence type="ECO:0000313" key="20">
    <source>
        <dbReference type="Proteomes" id="UP001153712"/>
    </source>
</evidence>
<dbReference type="Pfam" id="PF09262">
    <property type="entry name" value="PEX-1N"/>
    <property type="match status" value="1"/>
</dbReference>
<dbReference type="GO" id="GO:0005524">
    <property type="term" value="F:ATP binding"/>
    <property type="evidence" value="ECO:0007669"/>
    <property type="project" value="UniProtKB-KW"/>
</dbReference>
<dbReference type="CDD" id="cd19526">
    <property type="entry name" value="RecA-like_PEX1_r2"/>
    <property type="match status" value="1"/>
</dbReference>
<keyword evidence="9" id="KW-0067">ATP-binding</keyword>
<evidence type="ECO:0000256" key="16">
    <source>
        <dbReference type="ARBA" id="ARBA00048778"/>
    </source>
</evidence>
<evidence type="ECO:0000256" key="15">
    <source>
        <dbReference type="ARBA" id="ARBA00046271"/>
    </source>
</evidence>
<proteinExistence type="inferred from homology"/>
<dbReference type="CDD" id="cd00009">
    <property type="entry name" value="AAA"/>
    <property type="match status" value="1"/>
</dbReference>
<dbReference type="Gene3D" id="1.10.8.60">
    <property type="match status" value="1"/>
</dbReference>
<evidence type="ECO:0000256" key="2">
    <source>
        <dbReference type="ARBA" id="ARBA00006914"/>
    </source>
</evidence>
<evidence type="ECO:0000256" key="12">
    <source>
        <dbReference type="ARBA" id="ARBA00023140"/>
    </source>
</evidence>
<comment type="subcellular location">
    <subcellularLocation>
        <location evidence="1">Cytoplasm</location>
        <location evidence="1">Cytosol</location>
    </subcellularLocation>
    <subcellularLocation>
        <location evidence="15">Peroxisome membrane</location>
    </subcellularLocation>
</comment>